<accession>A0ACC1NVM6</accession>
<protein>
    <submittedName>
        <fullName evidence="1">Uncharacterized protein</fullName>
    </submittedName>
</protein>
<reference evidence="1" key="1">
    <citation type="submission" date="2022-08" db="EMBL/GenBank/DDBJ databases">
        <title>Genome Sequence of Lecanicillium fungicola.</title>
        <authorList>
            <person name="Buettner E."/>
        </authorList>
    </citation>
    <scope>NUCLEOTIDE SEQUENCE</scope>
    <source>
        <strain evidence="1">Babe33</strain>
    </source>
</reference>
<evidence type="ECO:0000313" key="1">
    <source>
        <dbReference type="EMBL" id="KAJ2983188.1"/>
    </source>
</evidence>
<organism evidence="1 2">
    <name type="scientific">Zarea fungicola</name>
    <dbReference type="NCBI Taxonomy" id="93591"/>
    <lineage>
        <taxon>Eukaryota</taxon>
        <taxon>Fungi</taxon>
        <taxon>Dikarya</taxon>
        <taxon>Ascomycota</taxon>
        <taxon>Pezizomycotina</taxon>
        <taxon>Sordariomycetes</taxon>
        <taxon>Hypocreomycetidae</taxon>
        <taxon>Hypocreales</taxon>
        <taxon>Cordycipitaceae</taxon>
        <taxon>Zarea</taxon>
    </lineage>
</organism>
<sequence>MMDVTDAQDAKERRKRQNRLNQQARHLPPSLVCAGRRLAEQAAARGPTQKWVIYSAPAREDGQPSTTTSSQGIASRVPFCQLSRVEQLDRMKRIQALTMRNLLQHTLDEQLLAPVAEHNVRRAMCLNATHLGLTLKMLQDDIVSPFNVFSPSAFGTAELPPTLQPTMLQSQVIHHPWIDLFPIQSVRDAILTRVDAFDEDVLCHDLFFGGTDGNEPDVGIVIWGEPWDPSAYEFSEAVLRKWQWLLGGCMDAIHATNHWRSIRNKKPVRLLGMEPSHDGR</sequence>
<name>A0ACC1NVM6_9HYPO</name>
<proteinExistence type="predicted"/>
<gene>
    <name evidence="1" type="ORF">NQ176_g861</name>
</gene>
<comment type="caution">
    <text evidence="1">The sequence shown here is derived from an EMBL/GenBank/DDBJ whole genome shotgun (WGS) entry which is preliminary data.</text>
</comment>
<dbReference type="Proteomes" id="UP001143910">
    <property type="component" value="Unassembled WGS sequence"/>
</dbReference>
<evidence type="ECO:0000313" key="2">
    <source>
        <dbReference type="Proteomes" id="UP001143910"/>
    </source>
</evidence>
<dbReference type="EMBL" id="JANJQO010000040">
    <property type="protein sequence ID" value="KAJ2983188.1"/>
    <property type="molecule type" value="Genomic_DNA"/>
</dbReference>
<keyword evidence="2" id="KW-1185">Reference proteome</keyword>